<dbReference type="AlphaFoldDB" id="A0A0F9V0I7"/>
<dbReference type="GO" id="GO:0097163">
    <property type="term" value="F:sulfur carrier activity"/>
    <property type="evidence" value="ECO:0007669"/>
    <property type="project" value="TreeGrafter"/>
</dbReference>
<dbReference type="NCBIfam" id="NF001237">
    <property type="entry name" value="PRK00207.1"/>
    <property type="match status" value="1"/>
</dbReference>
<evidence type="ECO:0000313" key="5">
    <source>
        <dbReference type="EMBL" id="KKN59343.1"/>
    </source>
</evidence>
<keyword evidence="4" id="KW-0808">Transferase</keyword>
<comment type="subcellular location">
    <subcellularLocation>
        <location evidence="1">Cytoplasm</location>
    </subcellularLocation>
</comment>
<dbReference type="SUPFAM" id="SSF75169">
    <property type="entry name" value="DsrEFH-like"/>
    <property type="match status" value="1"/>
</dbReference>
<dbReference type="GO" id="GO:1990228">
    <property type="term" value="C:sulfurtransferase complex"/>
    <property type="evidence" value="ECO:0007669"/>
    <property type="project" value="TreeGrafter"/>
</dbReference>
<organism evidence="5">
    <name type="scientific">marine sediment metagenome</name>
    <dbReference type="NCBI Taxonomy" id="412755"/>
    <lineage>
        <taxon>unclassified sequences</taxon>
        <taxon>metagenomes</taxon>
        <taxon>ecological metagenomes</taxon>
    </lineage>
</organism>
<gene>
    <name evidence="5" type="ORF">LCGC14_0542830</name>
</gene>
<accession>A0A0F9V0I7</accession>
<dbReference type="Gene3D" id="3.40.1260.10">
    <property type="entry name" value="DsrEFH-like"/>
    <property type="match status" value="1"/>
</dbReference>
<evidence type="ECO:0000256" key="3">
    <source>
        <dbReference type="ARBA" id="ARBA00022490"/>
    </source>
</evidence>
<dbReference type="GO" id="GO:0002143">
    <property type="term" value="P:tRNA wobble position uridine thiolation"/>
    <property type="evidence" value="ECO:0007669"/>
    <property type="project" value="TreeGrafter"/>
</dbReference>
<name>A0A0F9V0I7_9ZZZZ</name>
<dbReference type="GO" id="GO:0016783">
    <property type="term" value="F:sulfurtransferase activity"/>
    <property type="evidence" value="ECO:0007669"/>
    <property type="project" value="InterPro"/>
</dbReference>
<evidence type="ECO:0000256" key="2">
    <source>
        <dbReference type="ARBA" id="ARBA00007067"/>
    </source>
</evidence>
<dbReference type="NCBIfam" id="TIGR03012">
    <property type="entry name" value="sulf_tusD_dsrE"/>
    <property type="match status" value="1"/>
</dbReference>
<comment type="caution">
    <text evidence="5">The sequence shown here is derived from an EMBL/GenBank/DDBJ whole genome shotgun (WGS) entry which is preliminary data.</text>
</comment>
<evidence type="ECO:0000256" key="1">
    <source>
        <dbReference type="ARBA" id="ARBA00004496"/>
    </source>
</evidence>
<dbReference type="InterPro" id="IPR017463">
    <property type="entry name" value="Sulphur_relay_TusD/DsrE"/>
</dbReference>
<dbReference type="InterPro" id="IPR027396">
    <property type="entry name" value="DsrEFH-like"/>
</dbReference>
<protein>
    <submittedName>
        <fullName evidence="5">Uncharacterized protein</fullName>
    </submittedName>
</protein>
<proteinExistence type="inferred from homology"/>
<sequence>MKFAIALLAGPQDPAARSALNFAQAVLDGGHQINRLFFYRDAVHLASNLAVYPQDESDVANDWRDFITANKLDAVVCIAAALRRGVLNEAEAYRWERPGANSGKPWELSGLGQWVDAMQTADRAVTFGT</sequence>
<dbReference type="InterPro" id="IPR003787">
    <property type="entry name" value="Sulphur_relay_DsrE/F-like"/>
</dbReference>
<dbReference type="Pfam" id="PF02635">
    <property type="entry name" value="DsrE"/>
    <property type="match status" value="1"/>
</dbReference>
<comment type="similarity">
    <text evidence="2">Belongs to the DsrE/TusD family.</text>
</comment>
<dbReference type="PANTHER" id="PTHR34874">
    <property type="entry name" value="PROTEIN YCHN"/>
    <property type="match status" value="1"/>
</dbReference>
<reference evidence="5" key="1">
    <citation type="journal article" date="2015" name="Nature">
        <title>Complex archaea that bridge the gap between prokaryotes and eukaryotes.</title>
        <authorList>
            <person name="Spang A."/>
            <person name="Saw J.H."/>
            <person name="Jorgensen S.L."/>
            <person name="Zaremba-Niedzwiedzka K."/>
            <person name="Martijn J."/>
            <person name="Lind A.E."/>
            <person name="van Eijk R."/>
            <person name="Schleper C."/>
            <person name="Guy L."/>
            <person name="Ettema T.J."/>
        </authorList>
    </citation>
    <scope>NUCLEOTIDE SEQUENCE</scope>
</reference>
<keyword evidence="3" id="KW-0963">Cytoplasm</keyword>
<dbReference type="EMBL" id="LAZR01000729">
    <property type="protein sequence ID" value="KKN59343.1"/>
    <property type="molecule type" value="Genomic_DNA"/>
</dbReference>
<dbReference type="PANTHER" id="PTHR34874:SF3">
    <property type="entry name" value="SULFURTRANSFERASE TUSD"/>
    <property type="match status" value="1"/>
</dbReference>
<evidence type="ECO:0000256" key="4">
    <source>
        <dbReference type="ARBA" id="ARBA00022679"/>
    </source>
</evidence>